<evidence type="ECO:0000256" key="7">
    <source>
        <dbReference type="ARBA" id="ARBA00022840"/>
    </source>
</evidence>
<dbReference type="SUPFAM" id="SSF52540">
    <property type="entry name" value="P-loop containing nucleoside triphosphate hydrolases"/>
    <property type="match status" value="1"/>
</dbReference>
<organism evidence="10 11">
    <name type="scientific">Chelatococcus sambhunathii</name>
    <dbReference type="NCBI Taxonomy" id="363953"/>
    <lineage>
        <taxon>Bacteria</taxon>
        <taxon>Pseudomonadati</taxon>
        <taxon>Pseudomonadota</taxon>
        <taxon>Alphaproteobacteria</taxon>
        <taxon>Hyphomicrobiales</taxon>
        <taxon>Chelatococcaceae</taxon>
        <taxon>Chelatococcus</taxon>
    </lineage>
</organism>
<dbReference type="Gene3D" id="3.40.50.300">
    <property type="entry name" value="P-loop containing nucleotide triphosphate hydrolases"/>
    <property type="match status" value="1"/>
</dbReference>
<evidence type="ECO:0000313" key="10">
    <source>
        <dbReference type="EMBL" id="MDR4307556.1"/>
    </source>
</evidence>
<evidence type="ECO:0000256" key="2">
    <source>
        <dbReference type="ARBA" id="ARBA00008420"/>
    </source>
</evidence>
<comment type="similarity">
    <text evidence="2 9">Belongs to the gluconokinase GntK/GntV family.</text>
</comment>
<keyword evidence="6 9" id="KW-0418">Kinase</keyword>
<dbReference type="InterPro" id="IPR006001">
    <property type="entry name" value="Therm_gnt_kin"/>
</dbReference>
<evidence type="ECO:0000256" key="6">
    <source>
        <dbReference type="ARBA" id="ARBA00022777"/>
    </source>
</evidence>
<dbReference type="EC" id="2.7.1.12" evidence="3 9"/>
<evidence type="ECO:0000256" key="3">
    <source>
        <dbReference type="ARBA" id="ARBA00012054"/>
    </source>
</evidence>
<dbReference type="Proteomes" id="UP001181622">
    <property type="component" value="Unassembled WGS sequence"/>
</dbReference>
<keyword evidence="5 9" id="KW-0547">Nucleotide-binding</keyword>
<keyword evidence="4 9" id="KW-0808">Transferase</keyword>
<comment type="caution">
    <text evidence="10">The sequence shown here is derived from an EMBL/GenBank/DDBJ whole genome shotgun (WGS) entry which is preliminary data.</text>
</comment>
<dbReference type="Pfam" id="PF13671">
    <property type="entry name" value="AAA_33"/>
    <property type="match status" value="1"/>
</dbReference>
<comment type="pathway">
    <text evidence="1">Carbohydrate acid metabolism.</text>
</comment>
<accession>A0ABU1DHE4</accession>
<evidence type="ECO:0000256" key="1">
    <source>
        <dbReference type="ARBA" id="ARBA00004761"/>
    </source>
</evidence>
<keyword evidence="11" id="KW-1185">Reference proteome</keyword>
<dbReference type="InterPro" id="IPR027417">
    <property type="entry name" value="P-loop_NTPase"/>
</dbReference>
<evidence type="ECO:0000256" key="9">
    <source>
        <dbReference type="RuleBase" id="RU363066"/>
    </source>
</evidence>
<dbReference type="CDD" id="cd02021">
    <property type="entry name" value="GntK"/>
    <property type="match status" value="1"/>
</dbReference>
<proteinExistence type="inferred from homology"/>
<dbReference type="RefSeq" id="WP_309392499.1">
    <property type="nucleotide sequence ID" value="NZ_JADBEO010000027.1"/>
</dbReference>
<comment type="catalytic activity">
    <reaction evidence="8 9">
        <text>D-gluconate + ATP = 6-phospho-D-gluconate + ADP + H(+)</text>
        <dbReference type="Rhea" id="RHEA:19433"/>
        <dbReference type="ChEBI" id="CHEBI:15378"/>
        <dbReference type="ChEBI" id="CHEBI:18391"/>
        <dbReference type="ChEBI" id="CHEBI:30616"/>
        <dbReference type="ChEBI" id="CHEBI:58759"/>
        <dbReference type="ChEBI" id="CHEBI:456216"/>
        <dbReference type="EC" id="2.7.1.12"/>
    </reaction>
</comment>
<evidence type="ECO:0000256" key="4">
    <source>
        <dbReference type="ARBA" id="ARBA00022679"/>
    </source>
</evidence>
<name>A0ABU1DHE4_9HYPH</name>
<protein>
    <recommendedName>
        <fullName evidence="3 9">Gluconokinase</fullName>
        <ecNumber evidence="3 9">2.7.1.12</ecNumber>
    </recommendedName>
</protein>
<evidence type="ECO:0000256" key="5">
    <source>
        <dbReference type="ARBA" id="ARBA00022741"/>
    </source>
</evidence>
<evidence type="ECO:0000313" key="11">
    <source>
        <dbReference type="Proteomes" id="UP001181622"/>
    </source>
</evidence>
<sequence>MTEVRSSRLCIVVMGPSGVGKTTAAKGLAERLGWTFAEADEFHPKANIDKMSRGVPLEDEDRWPWLASIRDWTSAQAEAGRDTIITCSALKRRYRDVLRQASPRVRFLELVADRELVETRMARRQGHYMPVSLLASQFAALEPLEADEDGVEVGVAGDPETVVANALVALGLTPPPPGALPVGASPAHPR</sequence>
<evidence type="ECO:0000256" key="8">
    <source>
        <dbReference type="ARBA" id="ARBA00048090"/>
    </source>
</evidence>
<dbReference type="EMBL" id="JADBEO010000027">
    <property type="protein sequence ID" value="MDR4307556.1"/>
    <property type="molecule type" value="Genomic_DNA"/>
</dbReference>
<dbReference type="PANTHER" id="PTHR43442:SF3">
    <property type="entry name" value="GLUCONOKINASE-RELATED"/>
    <property type="match status" value="1"/>
</dbReference>
<dbReference type="NCBIfam" id="TIGR01313">
    <property type="entry name" value="therm_gnt_kin"/>
    <property type="match status" value="1"/>
</dbReference>
<gene>
    <name evidence="10" type="ORF">IHQ68_13105</name>
</gene>
<dbReference type="PANTHER" id="PTHR43442">
    <property type="entry name" value="GLUCONOKINASE-RELATED"/>
    <property type="match status" value="1"/>
</dbReference>
<keyword evidence="7 9" id="KW-0067">ATP-binding</keyword>
<reference evidence="10" key="1">
    <citation type="submission" date="2020-10" db="EMBL/GenBank/DDBJ databases">
        <authorList>
            <person name="Abbas A."/>
            <person name="Razzaq R."/>
            <person name="Waqas M."/>
            <person name="Abbas N."/>
            <person name="Nielsen T.K."/>
            <person name="Hansen L.H."/>
            <person name="Hussain S."/>
            <person name="Shahid M."/>
        </authorList>
    </citation>
    <scope>NUCLEOTIDE SEQUENCE</scope>
    <source>
        <strain evidence="10">S14</strain>
    </source>
</reference>